<dbReference type="OrthoDB" id="360402at2759"/>
<feature type="domain" description="BRCT" evidence="2">
    <location>
        <begin position="141"/>
        <end position="230"/>
    </location>
</feature>
<dbReference type="PROSITE" id="PS50172">
    <property type="entry name" value="BRCT"/>
    <property type="match status" value="1"/>
</dbReference>
<keyword evidence="3" id="KW-1185">Reference proteome</keyword>
<evidence type="ECO:0000259" key="2">
    <source>
        <dbReference type="PROSITE" id="PS50172"/>
    </source>
</evidence>
<feature type="region of interest" description="Disordered" evidence="1">
    <location>
        <begin position="245"/>
        <end position="265"/>
    </location>
</feature>
<dbReference type="AlphaFoldDB" id="A0A6P6S0M6"/>
<gene>
    <name evidence="4" type="primary">LOC34623118</name>
</gene>
<protein>
    <submittedName>
        <fullName evidence="4">Uncharacterized protein LOC34623118</fullName>
    </submittedName>
</protein>
<dbReference type="Gene3D" id="3.40.50.10190">
    <property type="entry name" value="BRCT domain"/>
    <property type="match status" value="1"/>
</dbReference>
<dbReference type="InterPro" id="IPR036420">
    <property type="entry name" value="BRCT_dom_sf"/>
</dbReference>
<organism evidence="3 4">
    <name type="scientific">Cyclospora cayetanensis</name>
    <dbReference type="NCBI Taxonomy" id="88456"/>
    <lineage>
        <taxon>Eukaryota</taxon>
        <taxon>Sar</taxon>
        <taxon>Alveolata</taxon>
        <taxon>Apicomplexa</taxon>
        <taxon>Conoidasida</taxon>
        <taxon>Coccidia</taxon>
        <taxon>Eucoccidiorida</taxon>
        <taxon>Eimeriorina</taxon>
        <taxon>Eimeriidae</taxon>
        <taxon>Cyclospora</taxon>
    </lineage>
</organism>
<dbReference type="InterPro" id="IPR001357">
    <property type="entry name" value="BRCT_dom"/>
</dbReference>
<reference evidence="4" key="1">
    <citation type="submission" date="2025-08" db="UniProtKB">
        <authorList>
            <consortium name="RefSeq"/>
        </authorList>
    </citation>
    <scope>IDENTIFICATION</scope>
</reference>
<name>A0A6P6S0M6_9EIME</name>
<proteinExistence type="predicted"/>
<dbReference type="RefSeq" id="XP_026193736.1">
    <property type="nucleotide sequence ID" value="XM_026337951.1"/>
</dbReference>
<dbReference type="GeneID" id="34623118"/>
<dbReference type="SUPFAM" id="SSF52113">
    <property type="entry name" value="BRCT domain"/>
    <property type="match status" value="1"/>
</dbReference>
<evidence type="ECO:0000256" key="1">
    <source>
        <dbReference type="SAM" id="MobiDB-lite"/>
    </source>
</evidence>
<accession>A0A6P6S0M6</accession>
<sequence>MSVPSRLCVAPPLEELLVALKVRGSSVGQSSTGVVCTKAAGTGGPKAVHCPESPEGWDSVCFLVVPSNCDAVKLKIQPKFLCALLAEVFIIKEAAVDFVLRHFRVWPEPHTAVEAKLNKVFEEQEYTEGGIPSLVVRQELAEARLFAGHEFFVCGQTKEAHLMRTLVAIGNGVLAPKGDNADYVVICDEALPEAHALRRRLASRNEDVVAATHGQKHASLVTPKFLYDCITRWALVRPSRRSGHIPFKNKQLTRKATVGPPQEPS</sequence>
<evidence type="ECO:0000313" key="4">
    <source>
        <dbReference type="RefSeq" id="XP_026193736.1"/>
    </source>
</evidence>
<dbReference type="Proteomes" id="UP000515125">
    <property type="component" value="Unplaced"/>
</dbReference>
<evidence type="ECO:0000313" key="3">
    <source>
        <dbReference type="Proteomes" id="UP000515125"/>
    </source>
</evidence>